<protein>
    <submittedName>
        <fullName evidence="2">Uncharacterized protein</fullName>
    </submittedName>
</protein>
<gene>
    <name evidence="2" type="ORF">ABID43_001816</name>
</gene>
<sequence length="214" mass="23010">MPTIPLSAAPRAAIASALAFMILSGPASAQSADGGLFDLLFAPARPAPQVAPAPSADPDAYGQVRRSIRRAAASRPRPKIRYAALPKAEPLQIKITDRQTPLDMKAGPAAAFMKDETLRPGDIVVMKDGPKVFVGRPDDRHTARDFESIGRSDFIDRRTRVQLAAMMLPIGAMPADQARKMMARAAKTMPASVDQPVRTETTAMRVINPWSTSP</sequence>
<name>A0ABV2L5Z2_9HYPH</name>
<evidence type="ECO:0000256" key="1">
    <source>
        <dbReference type="SAM" id="SignalP"/>
    </source>
</evidence>
<feature type="chain" id="PRO_5047143709" evidence="1">
    <location>
        <begin position="30"/>
        <end position="214"/>
    </location>
</feature>
<organism evidence="2 3">
    <name type="scientific">Methylobacterium goesingense</name>
    <dbReference type="NCBI Taxonomy" id="243690"/>
    <lineage>
        <taxon>Bacteria</taxon>
        <taxon>Pseudomonadati</taxon>
        <taxon>Pseudomonadota</taxon>
        <taxon>Alphaproteobacteria</taxon>
        <taxon>Hyphomicrobiales</taxon>
        <taxon>Methylobacteriaceae</taxon>
        <taxon>Methylobacterium</taxon>
    </lineage>
</organism>
<proteinExistence type="predicted"/>
<evidence type="ECO:0000313" key="3">
    <source>
        <dbReference type="Proteomes" id="UP001549145"/>
    </source>
</evidence>
<keyword evidence="1" id="KW-0732">Signal</keyword>
<evidence type="ECO:0000313" key="2">
    <source>
        <dbReference type="EMBL" id="MET3692285.1"/>
    </source>
</evidence>
<accession>A0ABV2L5Z2</accession>
<comment type="caution">
    <text evidence="2">The sequence shown here is derived from an EMBL/GenBank/DDBJ whole genome shotgun (WGS) entry which is preliminary data.</text>
</comment>
<dbReference type="EMBL" id="JBEPMM010000003">
    <property type="protein sequence ID" value="MET3692285.1"/>
    <property type="molecule type" value="Genomic_DNA"/>
</dbReference>
<dbReference type="RefSeq" id="WP_238275355.1">
    <property type="nucleotide sequence ID" value="NZ_BPQL01000006.1"/>
</dbReference>
<keyword evidence="3" id="KW-1185">Reference proteome</keyword>
<dbReference type="Proteomes" id="UP001549145">
    <property type="component" value="Unassembled WGS sequence"/>
</dbReference>
<feature type="signal peptide" evidence="1">
    <location>
        <begin position="1"/>
        <end position="29"/>
    </location>
</feature>
<reference evidence="2 3" key="1">
    <citation type="submission" date="2024-06" db="EMBL/GenBank/DDBJ databases">
        <title>Genomic Encyclopedia of Type Strains, Phase IV (KMG-IV): sequencing the most valuable type-strain genomes for metagenomic binning, comparative biology and taxonomic classification.</title>
        <authorList>
            <person name="Goeker M."/>
        </authorList>
    </citation>
    <scope>NUCLEOTIDE SEQUENCE [LARGE SCALE GENOMIC DNA]</scope>
    <source>
        <strain evidence="2 3">DSM 21331</strain>
    </source>
</reference>